<keyword evidence="7" id="KW-1133">Transmembrane helix</keyword>
<dbReference type="SUPFAM" id="SSF56112">
    <property type="entry name" value="Protein kinase-like (PK-like)"/>
    <property type="match status" value="1"/>
</dbReference>
<dbReference type="InterPro" id="IPR017441">
    <property type="entry name" value="Protein_kinase_ATP_BS"/>
</dbReference>
<dbReference type="PROSITE" id="PS00108">
    <property type="entry name" value="PROTEIN_KINASE_ST"/>
    <property type="match status" value="1"/>
</dbReference>
<keyword evidence="9" id="KW-0723">Serine/threonine-protein kinase</keyword>
<feature type="transmembrane region" description="Helical" evidence="7">
    <location>
        <begin position="348"/>
        <end position="373"/>
    </location>
</feature>
<feature type="domain" description="Protein kinase" evidence="8">
    <location>
        <begin position="20"/>
        <end position="293"/>
    </location>
</feature>
<feature type="compositionally biased region" description="Low complexity" evidence="6">
    <location>
        <begin position="380"/>
        <end position="393"/>
    </location>
</feature>
<keyword evidence="7" id="KW-0812">Transmembrane</keyword>
<sequence length="454" mass="48547">MAMQLPNETFPAGTVLLGKYRVERLLGHGGMGMVVAALNLDLGQHVALKFIRAEQVHRPALVERFMQEARAASRLRSEHVARVIDVGKLETGSPYMVMELLEGRDLKMVLAEDGPLPPAVAIDYVLQAIDAVAEAHQLGIVHRDLKPANLFLANRADGERVVKLLDFGISKAQNALDESGDRLAMTGTTAFLGSPAYASPEQCRSPKDVDGRTDIWSLGAILYELMTGQRPFQAQSEAEMVAAVLLQQHVPLRAWMPHVPPVLDEAISRCLRKNPDERFATVAELAVAIAPFGTGHANRSVERAVRLTGYKLPPNATSFTQTPLTVGMQTHSAVSAVTASGQKKRFPWPVAVAILVGVVVALSVVGAVVAVFAKKHEPAPATHAAPSASSPASVITVEPPAPPPPPASASAQQAPEPPPAASVAKEKTEKPATPRPRPTQETKDLKESVLKSRQ</sequence>
<evidence type="ECO:0000256" key="7">
    <source>
        <dbReference type="SAM" id="Phobius"/>
    </source>
</evidence>
<evidence type="ECO:0000256" key="2">
    <source>
        <dbReference type="ARBA" id="ARBA00022741"/>
    </source>
</evidence>
<gene>
    <name evidence="9" type="ORF">LVJ94_22335</name>
</gene>
<feature type="region of interest" description="Disordered" evidence="6">
    <location>
        <begin position="380"/>
        <end position="454"/>
    </location>
</feature>
<evidence type="ECO:0000256" key="6">
    <source>
        <dbReference type="SAM" id="MobiDB-lite"/>
    </source>
</evidence>
<dbReference type="PANTHER" id="PTHR43289:SF6">
    <property type="entry name" value="SERINE_THREONINE-PROTEIN KINASE NEKL-3"/>
    <property type="match status" value="1"/>
</dbReference>
<dbReference type="PANTHER" id="PTHR43289">
    <property type="entry name" value="MITOGEN-ACTIVATED PROTEIN KINASE KINASE KINASE 20-RELATED"/>
    <property type="match status" value="1"/>
</dbReference>
<dbReference type="CDD" id="cd14014">
    <property type="entry name" value="STKc_PknB_like"/>
    <property type="match status" value="1"/>
</dbReference>
<dbReference type="GO" id="GO:0004674">
    <property type="term" value="F:protein serine/threonine kinase activity"/>
    <property type="evidence" value="ECO:0007669"/>
    <property type="project" value="UniProtKB-KW"/>
</dbReference>
<keyword evidence="1" id="KW-0808">Transferase</keyword>
<dbReference type="Pfam" id="PF00069">
    <property type="entry name" value="Pkinase"/>
    <property type="match status" value="1"/>
</dbReference>
<dbReference type="Gene3D" id="1.10.510.10">
    <property type="entry name" value="Transferase(Phosphotransferase) domain 1"/>
    <property type="match status" value="1"/>
</dbReference>
<dbReference type="Proteomes" id="UP001374803">
    <property type="component" value="Chromosome"/>
</dbReference>
<dbReference type="PROSITE" id="PS50011">
    <property type="entry name" value="PROTEIN_KINASE_DOM"/>
    <property type="match status" value="1"/>
</dbReference>
<evidence type="ECO:0000313" key="9">
    <source>
        <dbReference type="EMBL" id="WXB09955.1"/>
    </source>
</evidence>
<evidence type="ECO:0000256" key="5">
    <source>
        <dbReference type="PROSITE-ProRule" id="PRU10141"/>
    </source>
</evidence>
<keyword evidence="3 9" id="KW-0418">Kinase</keyword>
<feature type="compositionally biased region" description="Basic and acidic residues" evidence="6">
    <location>
        <begin position="424"/>
        <end position="454"/>
    </location>
</feature>
<evidence type="ECO:0000256" key="3">
    <source>
        <dbReference type="ARBA" id="ARBA00022777"/>
    </source>
</evidence>
<protein>
    <submittedName>
        <fullName evidence="9">Serine/threonine protein kinase</fullName>
    </submittedName>
</protein>
<evidence type="ECO:0000256" key="1">
    <source>
        <dbReference type="ARBA" id="ARBA00022679"/>
    </source>
</evidence>
<evidence type="ECO:0000313" key="10">
    <source>
        <dbReference type="Proteomes" id="UP001374803"/>
    </source>
</evidence>
<keyword evidence="10" id="KW-1185">Reference proteome</keyword>
<accession>A0ABZ2LHV9</accession>
<dbReference type="InterPro" id="IPR008271">
    <property type="entry name" value="Ser/Thr_kinase_AS"/>
</dbReference>
<reference evidence="9" key="1">
    <citation type="submission" date="2021-12" db="EMBL/GenBank/DDBJ databases">
        <title>Discovery of the Pendulisporaceae a myxobacterial family with distinct sporulation behavior and unique specialized metabolism.</title>
        <authorList>
            <person name="Garcia R."/>
            <person name="Popoff A."/>
            <person name="Bader C.D."/>
            <person name="Loehr J."/>
            <person name="Walesch S."/>
            <person name="Walt C."/>
            <person name="Boldt J."/>
            <person name="Bunk B."/>
            <person name="Haeckl F.J.F.P.J."/>
            <person name="Gunesch A.P."/>
            <person name="Birkelbach J."/>
            <person name="Nuebel U."/>
            <person name="Pietschmann T."/>
            <person name="Bach T."/>
            <person name="Mueller R."/>
        </authorList>
    </citation>
    <scope>NUCLEOTIDE SEQUENCE</scope>
    <source>
        <strain evidence="9">MSr11367</strain>
    </source>
</reference>
<keyword evidence="2 5" id="KW-0547">Nucleotide-binding</keyword>
<keyword evidence="7" id="KW-0472">Membrane</keyword>
<dbReference type="PROSITE" id="PS00107">
    <property type="entry name" value="PROTEIN_KINASE_ATP"/>
    <property type="match status" value="1"/>
</dbReference>
<proteinExistence type="predicted"/>
<dbReference type="InterPro" id="IPR000719">
    <property type="entry name" value="Prot_kinase_dom"/>
</dbReference>
<dbReference type="SMART" id="SM00220">
    <property type="entry name" value="S_TKc"/>
    <property type="match status" value="1"/>
</dbReference>
<evidence type="ECO:0000256" key="4">
    <source>
        <dbReference type="ARBA" id="ARBA00022840"/>
    </source>
</evidence>
<name>A0ABZ2LHV9_9BACT</name>
<dbReference type="EMBL" id="CP089983">
    <property type="protein sequence ID" value="WXB09955.1"/>
    <property type="molecule type" value="Genomic_DNA"/>
</dbReference>
<feature type="binding site" evidence="5">
    <location>
        <position position="49"/>
    </location>
    <ligand>
        <name>ATP</name>
        <dbReference type="ChEBI" id="CHEBI:30616"/>
    </ligand>
</feature>
<dbReference type="RefSeq" id="WP_394839628.1">
    <property type="nucleotide sequence ID" value="NZ_CP089929.1"/>
</dbReference>
<evidence type="ECO:0000259" key="8">
    <source>
        <dbReference type="PROSITE" id="PS50011"/>
    </source>
</evidence>
<dbReference type="InterPro" id="IPR011009">
    <property type="entry name" value="Kinase-like_dom_sf"/>
</dbReference>
<organism evidence="9 10">
    <name type="scientific">Pendulispora rubella</name>
    <dbReference type="NCBI Taxonomy" id="2741070"/>
    <lineage>
        <taxon>Bacteria</taxon>
        <taxon>Pseudomonadati</taxon>
        <taxon>Myxococcota</taxon>
        <taxon>Myxococcia</taxon>
        <taxon>Myxococcales</taxon>
        <taxon>Sorangiineae</taxon>
        <taxon>Pendulisporaceae</taxon>
        <taxon>Pendulispora</taxon>
    </lineage>
</organism>
<dbReference type="Gene3D" id="3.30.200.20">
    <property type="entry name" value="Phosphorylase Kinase, domain 1"/>
    <property type="match status" value="1"/>
</dbReference>
<keyword evidence="4 5" id="KW-0067">ATP-binding</keyword>